<reference evidence="1" key="1">
    <citation type="submission" date="2020-07" db="EMBL/GenBank/DDBJ databases">
        <title>Multicomponent nature underlies the extraordinary mechanical properties of spider dragline silk.</title>
        <authorList>
            <person name="Kono N."/>
            <person name="Nakamura H."/>
            <person name="Mori M."/>
            <person name="Yoshida Y."/>
            <person name="Ohtoshi R."/>
            <person name="Malay A.D."/>
            <person name="Moran D.A.P."/>
            <person name="Tomita M."/>
            <person name="Numata K."/>
            <person name="Arakawa K."/>
        </authorList>
    </citation>
    <scope>NUCLEOTIDE SEQUENCE</scope>
</reference>
<dbReference type="AlphaFoldDB" id="A0A8X6FFP8"/>
<name>A0A8X6FFP8_TRICU</name>
<dbReference type="EMBL" id="BMAO01011906">
    <property type="protein sequence ID" value="GFQ77624.1"/>
    <property type="molecule type" value="Genomic_DNA"/>
</dbReference>
<gene>
    <name evidence="1" type="primary">tc3a_1</name>
    <name evidence="1" type="ORF">TNCT_181001</name>
</gene>
<protein>
    <submittedName>
        <fullName evidence="1">Transposable element Tc3 transposase</fullName>
    </submittedName>
</protein>
<sequence>MASANRITLNGFVNCQNNQCWSTTNAHIIWERPIHYETLSVWRAVSRRRIIGPIFISSTVDSTVYINIITEFISSLNSDERYAWLQQKGATCPTSWESMEVLTESFDDHFQKILDTTFTGFVNYEFFFLSGYLKNVVFRNNPQTLDKLKSNILHQISDINFHTHHKVSINLVKRVLLCVQENEHHFEHLL</sequence>
<dbReference type="OrthoDB" id="8192496at2759"/>
<keyword evidence="2" id="KW-1185">Reference proteome</keyword>
<dbReference type="Proteomes" id="UP000887116">
    <property type="component" value="Unassembled WGS sequence"/>
</dbReference>
<dbReference type="PANTHER" id="PTHR47326">
    <property type="entry name" value="TRANSPOSABLE ELEMENT TC3 TRANSPOSASE-LIKE PROTEIN"/>
    <property type="match status" value="1"/>
</dbReference>
<evidence type="ECO:0000313" key="2">
    <source>
        <dbReference type="Proteomes" id="UP000887116"/>
    </source>
</evidence>
<dbReference type="InterPro" id="IPR036397">
    <property type="entry name" value="RNaseH_sf"/>
</dbReference>
<dbReference type="Gene3D" id="3.30.420.10">
    <property type="entry name" value="Ribonuclease H-like superfamily/Ribonuclease H"/>
    <property type="match status" value="1"/>
</dbReference>
<comment type="caution">
    <text evidence="1">The sequence shown here is derived from an EMBL/GenBank/DDBJ whole genome shotgun (WGS) entry which is preliminary data.</text>
</comment>
<dbReference type="PANTHER" id="PTHR47326:SF1">
    <property type="entry name" value="HTH PSQ-TYPE DOMAIN-CONTAINING PROTEIN"/>
    <property type="match status" value="1"/>
</dbReference>
<dbReference type="GO" id="GO:0003676">
    <property type="term" value="F:nucleic acid binding"/>
    <property type="evidence" value="ECO:0007669"/>
    <property type="project" value="InterPro"/>
</dbReference>
<accession>A0A8X6FFP8</accession>
<organism evidence="1 2">
    <name type="scientific">Trichonephila clavata</name>
    <name type="common">Joro spider</name>
    <name type="synonym">Nephila clavata</name>
    <dbReference type="NCBI Taxonomy" id="2740835"/>
    <lineage>
        <taxon>Eukaryota</taxon>
        <taxon>Metazoa</taxon>
        <taxon>Ecdysozoa</taxon>
        <taxon>Arthropoda</taxon>
        <taxon>Chelicerata</taxon>
        <taxon>Arachnida</taxon>
        <taxon>Araneae</taxon>
        <taxon>Araneomorphae</taxon>
        <taxon>Entelegynae</taxon>
        <taxon>Araneoidea</taxon>
        <taxon>Nephilidae</taxon>
        <taxon>Trichonephila</taxon>
    </lineage>
</organism>
<proteinExistence type="predicted"/>
<evidence type="ECO:0000313" key="1">
    <source>
        <dbReference type="EMBL" id="GFQ77624.1"/>
    </source>
</evidence>